<evidence type="ECO:0000256" key="3">
    <source>
        <dbReference type="SAM" id="SignalP"/>
    </source>
</evidence>
<dbReference type="PANTHER" id="PTHR11461:SF211">
    <property type="entry name" value="GH10112P-RELATED"/>
    <property type="match status" value="1"/>
</dbReference>
<evidence type="ECO:0000313" key="6">
    <source>
        <dbReference type="Proteomes" id="UP000005801"/>
    </source>
</evidence>
<proteinExistence type="inferred from homology"/>
<organism evidence="5 6">
    <name type="scientific">Plesiocystis pacifica SIR-1</name>
    <dbReference type="NCBI Taxonomy" id="391625"/>
    <lineage>
        <taxon>Bacteria</taxon>
        <taxon>Pseudomonadati</taxon>
        <taxon>Myxococcota</taxon>
        <taxon>Polyangia</taxon>
        <taxon>Nannocystales</taxon>
        <taxon>Nannocystaceae</taxon>
        <taxon>Plesiocystis</taxon>
    </lineage>
</organism>
<sequence>MIEWEPPRHIRGMTSSKLLFPRRFALAAFALTALTLPAVACTEAGEEEEGVDDVGDDDGDDDEGEMELWESVHSELDYDDQPDADEVERLDLAMDQLALGLDLYHYMGEGAFEGQNVVNSPVSIQTAFGMLYGATEGVTKTQMESTLHFTLGEERQHVAMNWQHLQLASREMPKLESEFANEDPVILGTANRAWINEARSEELIPDFLDLLAVHYDTGVYLADFNSNADGERIAINGWVADRTHGLVQDLIPVIPDGSSMVLVNTLYLKAPWATPFEEFATQTASFTLLDGSTRDVQMMQQYAMNGYYGEGEGYAAVGVPLRGNSLELALVLPEDLASFEAGLDAETLGGILEGMDYATIDTSMPRFELRAKASLKQALTDLGMPAAFDNGEDFTGVLTNGMGPIFDVIHEAVILTDEGGIEAAAATAIVQDEGGGGELEPEYTFVADKPFVVVVYDRPSRTPLFVGRVVDPGAGD</sequence>
<evidence type="ECO:0000259" key="4">
    <source>
        <dbReference type="SMART" id="SM00093"/>
    </source>
</evidence>
<comment type="caution">
    <text evidence="5">The sequence shown here is derived from an EMBL/GenBank/DDBJ whole genome shotgun (WGS) entry which is preliminary data.</text>
</comment>
<name>A6GDF3_9BACT</name>
<reference evidence="5 6" key="1">
    <citation type="submission" date="2007-06" db="EMBL/GenBank/DDBJ databases">
        <authorList>
            <person name="Shimkets L."/>
            <person name="Ferriera S."/>
            <person name="Johnson J."/>
            <person name="Kravitz S."/>
            <person name="Beeson K."/>
            <person name="Sutton G."/>
            <person name="Rogers Y.-H."/>
            <person name="Friedman R."/>
            <person name="Frazier M."/>
            <person name="Venter J.C."/>
        </authorList>
    </citation>
    <scope>NUCLEOTIDE SEQUENCE [LARGE SCALE GENOMIC DNA]</scope>
    <source>
        <strain evidence="5 6">SIR-1</strain>
    </source>
</reference>
<feature type="region of interest" description="Disordered" evidence="2">
    <location>
        <begin position="43"/>
        <end position="64"/>
    </location>
</feature>
<dbReference type="InterPro" id="IPR036186">
    <property type="entry name" value="Serpin_sf"/>
</dbReference>
<dbReference type="PANTHER" id="PTHR11461">
    <property type="entry name" value="SERINE PROTEASE INHIBITOR, SERPIN"/>
    <property type="match status" value="1"/>
</dbReference>
<dbReference type="Gene3D" id="2.30.39.10">
    <property type="entry name" value="Alpha-1-antitrypsin, domain 1"/>
    <property type="match status" value="1"/>
</dbReference>
<dbReference type="EMBL" id="ABCS01000073">
    <property type="protein sequence ID" value="EDM76065.1"/>
    <property type="molecule type" value="Genomic_DNA"/>
</dbReference>
<evidence type="ECO:0000256" key="1">
    <source>
        <dbReference type="RuleBase" id="RU000411"/>
    </source>
</evidence>
<dbReference type="InterPro" id="IPR042185">
    <property type="entry name" value="Serpin_sf_2"/>
</dbReference>
<dbReference type="PROSITE" id="PS00284">
    <property type="entry name" value="SERPIN"/>
    <property type="match status" value="1"/>
</dbReference>
<keyword evidence="6" id="KW-1185">Reference proteome</keyword>
<dbReference type="InterPro" id="IPR042178">
    <property type="entry name" value="Serpin_sf_1"/>
</dbReference>
<feature type="compositionally biased region" description="Acidic residues" evidence="2">
    <location>
        <begin position="44"/>
        <end position="64"/>
    </location>
</feature>
<dbReference type="Gene3D" id="3.30.497.10">
    <property type="entry name" value="Antithrombin, subunit I, domain 2"/>
    <property type="match status" value="1"/>
</dbReference>
<accession>A6GDF3</accession>
<gene>
    <name evidence="5" type="ORF">PPSIR1_41324</name>
</gene>
<dbReference type="GO" id="GO:0005615">
    <property type="term" value="C:extracellular space"/>
    <property type="evidence" value="ECO:0007669"/>
    <property type="project" value="InterPro"/>
</dbReference>
<dbReference type="SUPFAM" id="SSF56574">
    <property type="entry name" value="Serpins"/>
    <property type="match status" value="1"/>
</dbReference>
<feature type="signal peptide" evidence="3">
    <location>
        <begin position="1"/>
        <end position="40"/>
    </location>
</feature>
<protein>
    <submittedName>
        <fullName evidence="5">Serine protease inhibitor family protein</fullName>
    </submittedName>
</protein>
<dbReference type="AlphaFoldDB" id="A6GDF3"/>
<dbReference type="Pfam" id="PF00079">
    <property type="entry name" value="Serpin"/>
    <property type="match status" value="1"/>
</dbReference>
<keyword evidence="3" id="KW-0732">Signal</keyword>
<dbReference type="CDD" id="cd19590">
    <property type="entry name" value="serpin_thermopin-like"/>
    <property type="match status" value="1"/>
</dbReference>
<feature type="domain" description="Serpin" evidence="4">
    <location>
        <begin position="101"/>
        <end position="472"/>
    </location>
</feature>
<feature type="chain" id="PRO_5002693879" evidence="3">
    <location>
        <begin position="41"/>
        <end position="476"/>
    </location>
</feature>
<dbReference type="Proteomes" id="UP000005801">
    <property type="component" value="Unassembled WGS sequence"/>
</dbReference>
<dbReference type="SMART" id="SM00093">
    <property type="entry name" value="SERPIN"/>
    <property type="match status" value="1"/>
</dbReference>
<comment type="similarity">
    <text evidence="1">Belongs to the serpin family.</text>
</comment>
<dbReference type="eggNOG" id="COG4826">
    <property type="taxonomic scope" value="Bacteria"/>
</dbReference>
<dbReference type="STRING" id="391625.PPSIR1_41324"/>
<evidence type="ECO:0000256" key="2">
    <source>
        <dbReference type="SAM" id="MobiDB-lite"/>
    </source>
</evidence>
<dbReference type="InterPro" id="IPR023796">
    <property type="entry name" value="Serpin_dom"/>
</dbReference>
<dbReference type="GO" id="GO:0004867">
    <property type="term" value="F:serine-type endopeptidase inhibitor activity"/>
    <property type="evidence" value="ECO:0007669"/>
    <property type="project" value="InterPro"/>
</dbReference>
<dbReference type="InterPro" id="IPR023795">
    <property type="entry name" value="Serpin_CS"/>
</dbReference>
<dbReference type="InterPro" id="IPR000215">
    <property type="entry name" value="Serpin_fam"/>
</dbReference>
<evidence type="ECO:0000313" key="5">
    <source>
        <dbReference type="EMBL" id="EDM76065.1"/>
    </source>
</evidence>